<protein>
    <recommendedName>
        <fullName evidence="1">Pre-mRNA-processing factor 19</fullName>
        <ecNumber evidence="1">2.3.2.27</ecNumber>
    </recommendedName>
</protein>
<comment type="pathway">
    <text evidence="1">Protein modification; protein ubiquitination.</text>
</comment>
<keyword evidence="3" id="KW-1185">Reference proteome</keyword>
<keyword evidence="1" id="KW-0833">Ubl conjugation pathway</keyword>
<dbReference type="GO" id="GO:0000398">
    <property type="term" value="P:mRNA splicing, via spliceosome"/>
    <property type="evidence" value="ECO:0007669"/>
    <property type="project" value="InterPro"/>
</dbReference>
<dbReference type="OrthoDB" id="687049at2759"/>
<dbReference type="GO" id="GO:0006281">
    <property type="term" value="P:DNA repair"/>
    <property type="evidence" value="ECO:0007669"/>
    <property type="project" value="UniProtKB-KW"/>
</dbReference>
<name>A0A1D2M323_ORCCI</name>
<dbReference type="GO" id="GO:0005737">
    <property type="term" value="C:cytoplasm"/>
    <property type="evidence" value="ECO:0007669"/>
    <property type="project" value="TreeGrafter"/>
</dbReference>
<keyword evidence="1" id="KW-0747">Spliceosome</keyword>
<keyword evidence="1" id="KW-0508">mRNA splicing</keyword>
<reference evidence="2 3" key="1">
    <citation type="journal article" date="2016" name="Genome Biol. Evol.">
        <title>Gene Family Evolution Reflects Adaptation to Soil Environmental Stressors in the Genome of the Collembolan Orchesella cincta.</title>
        <authorList>
            <person name="Faddeeva-Vakhrusheva A."/>
            <person name="Derks M.F."/>
            <person name="Anvar S.Y."/>
            <person name="Agamennone V."/>
            <person name="Suring W."/>
            <person name="Smit S."/>
            <person name="van Straalen N.M."/>
            <person name="Roelofs D."/>
        </authorList>
    </citation>
    <scope>NUCLEOTIDE SEQUENCE [LARGE SCALE GENOMIC DNA]</scope>
    <source>
        <tissue evidence="2">Mixed pool</tissue>
    </source>
</reference>
<accession>A0A1D2M323</accession>
<dbReference type="AlphaFoldDB" id="A0A1D2M323"/>
<dbReference type="Proteomes" id="UP000094527">
    <property type="component" value="Unassembled WGS sequence"/>
</dbReference>
<dbReference type="UniPathway" id="UPA00143"/>
<comment type="subunit">
    <text evidence="1">Homotetramer.</text>
</comment>
<organism evidence="2 3">
    <name type="scientific">Orchesella cincta</name>
    <name type="common">Springtail</name>
    <name type="synonym">Podura cincta</name>
    <dbReference type="NCBI Taxonomy" id="48709"/>
    <lineage>
        <taxon>Eukaryota</taxon>
        <taxon>Metazoa</taxon>
        <taxon>Ecdysozoa</taxon>
        <taxon>Arthropoda</taxon>
        <taxon>Hexapoda</taxon>
        <taxon>Collembola</taxon>
        <taxon>Entomobryomorpha</taxon>
        <taxon>Entomobryoidea</taxon>
        <taxon>Orchesellidae</taxon>
        <taxon>Orchesellinae</taxon>
        <taxon>Orchesella</taxon>
    </lineage>
</organism>
<dbReference type="STRING" id="48709.A0A1D2M323"/>
<comment type="similarity">
    <text evidence="1">Belongs to the WD repeat PRP19 family.</text>
</comment>
<keyword evidence="1" id="KW-0227">DNA damage</keyword>
<dbReference type="PANTHER" id="PTHR43995">
    <property type="entry name" value="PRE-MRNA-PROCESSING FACTOR 19"/>
    <property type="match status" value="1"/>
</dbReference>
<keyword evidence="1" id="KW-0539">Nucleus</keyword>
<dbReference type="GO" id="GO:0070534">
    <property type="term" value="P:protein K63-linked ubiquitination"/>
    <property type="evidence" value="ECO:0007669"/>
    <property type="project" value="UniProtKB-UniRule"/>
</dbReference>
<gene>
    <name evidence="2" type="ORF">Ocin01_19309</name>
</gene>
<dbReference type="GO" id="GO:0000974">
    <property type="term" value="C:Prp19 complex"/>
    <property type="evidence" value="ECO:0007669"/>
    <property type="project" value="UniProtKB-UniRule"/>
</dbReference>
<dbReference type="EC" id="2.3.2.27" evidence="1"/>
<keyword evidence="1" id="KW-0808">Transferase</keyword>
<dbReference type="InterPro" id="IPR015943">
    <property type="entry name" value="WD40/YVTN_repeat-like_dom_sf"/>
</dbReference>
<proteinExistence type="inferred from homology"/>
<comment type="subcellular location">
    <subcellularLocation>
        <location evidence="1">Nucleus</location>
    </subcellularLocation>
</comment>
<comment type="caution">
    <text evidence="2">The sequence shown here is derived from an EMBL/GenBank/DDBJ whole genome shotgun (WGS) entry which is preliminary data.</text>
</comment>
<evidence type="ECO:0000313" key="3">
    <source>
        <dbReference type="Proteomes" id="UP000094527"/>
    </source>
</evidence>
<dbReference type="EMBL" id="LJIJ01005465">
    <property type="protein sequence ID" value="ODM87373.1"/>
    <property type="molecule type" value="Genomic_DNA"/>
</dbReference>
<dbReference type="Gene3D" id="2.130.10.10">
    <property type="entry name" value="YVTN repeat-like/Quinoprotein amine dehydrogenase"/>
    <property type="match status" value="1"/>
</dbReference>
<dbReference type="InterPro" id="IPR038959">
    <property type="entry name" value="Prp19"/>
</dbReference>
<comment type="function">
    <text evidence="1">Ubiquitin-protein ligase which is mainly involved pre-mRNA splicing and DNA repair. Required for pre-mRNA splicing as component of the spliceosome.</text>
</comment>
<evidence type="ECO:0000313" key="2">
    <source>
        <dbReference type="EMBL" id="ODM87373.1"/>
    </source>
</evidence>
<sequence>MEPEFKITDVAFDYSGSYLALAGSDVRVYACKSWNELAIFSEHTATATEFGSGTTLGGLLQRVWIAVARYIQPSTLSQMSYV</sequence>
<keyword evidence="1" id="KW-0234">DNA repair</keyword>
<comment type="catalytic activity">
    <reaction evidence="1">
        <text>S-ubiquitinyl-[E2 ubiquitin-conjugating enzyme]-L-cysteine + [acceptor protein]-L-lysine = [E2 ubiquitin-conjugating enzyme]-L-cysteine + N(6)-ubiquitinyl-[acceptor protein]-L-lysine.</text>
        <dbReference type="EC" id="2.3.2.27"/>
    </reaction>
</comment>
<dbReference type="GO" id="GO:0061630">
    <property type="term" value="F:ubiquitin protein ligase activity"/>
    <property type="evidence" value="ECO:0007669"/>
    <property type="project" value="UniProtKB-UniRule"/>
</dbReference>
<dbReference type="PANTHER" id="PTHR43995:SF1">
    <property type="entry name" value="PRE-MRNA-PROCESSING FACTOR 19"/>
    <property type="match status" value="1"/>
</dbReference>
<keyword evidence="1" id="KW-0507">mRNA processing</keyword>
<evidence type="ECO:0000256" key="1">
    <source>
        <dbReference type="RuleBase" id="RU367101"/>
    </source>
</evidence>
<dbReference type="GO" id="GO:0071006">
    <property type="term" value="C:U2-type catalytic step 1 spliceosome"/>
    <property type="evidence" value="ECO:0007669"/>
    <property type="project" value="TreeGrafter"/>
</dbReference>